<sequence length="77" mass="8967">MMTTLEEDNALVRTFTTLAMSQRHKDHIVLDPLIGRVIIGKLLLLFEYRERQKRSFATFVLDEAVPHFLLNPIIDTL</sequence>
<evidence type="ECO:0000313" key="1">
    <source>
        <dbReference type="EMBL" id="KAK7401608.1"/>
    </source>
</evidence>
<dbReference type="EMBL" id="JAYMYS010000003">
    <property type="protein sequence ID" value="KAK7401608.1"/>
    <property type="molecule type" value="Genomic_DNA"/>
</dbReference>
<reference evidence="1 2" key="1">
    <citation type="submission" date="2024-01" db="EMBL/GenBank/DDBJ databases">
        <title>The genomes of 5 underutilized Papilionoideae crops provide insights into root nodulation and disease resistanc.</title>
        <authorList>
            <person name="Jiang F."/>
        </authorList>
    </citation>
    <scope>NUCLEOTIDE SEQUENCE [LARGE SCALE GENOMIC DNA]</scope>
    <source>
        <strain evidence="1">DUOXIRENSHENG_FW03</strain>
        <tissue evidence="1">Leaves</tissue>
    </source>
</reference>
<protein>
    <submittedName>
        <fullName evidence="1">Uncharacterized protein</fullName>
    </submittedName>
</protein>
<dbReference type="AlphaFoldDB" id="A0AAN9SYQ0"/>
<proteinExistence type="predicted"/>
<dbReference type="Proteomes" id="UP001386955">
    <property type="component" value="Unassembled WGS sequence"/>
</dbReference>
<name>A0AAN9SYQ0_PSOTE</name>
<organism evidence="1 2">
    <name type="scientific">Psophocarpus tetragonolobus</name>
    <name type="common">Winged bean</name>
    <name type="synonym">Dolichos tetragonolobus</name>
    <dbReference type="NCBI Taxonomy" id="3891"/>
    <lineage>
        <taxon>Eukaryota</taxon>
        <taxon>Viridiplantae</taxon>
        <taxon>Streptophyta</taxon>
        <taxon>Embryophyta</taxon>
        <taxon>Tracheophyta</taxon>
        <taxon>Spermatophyta</taxon>
        <taxon>Magnoliopsida</taxon>
        <taxon>eudicotyledons</taxon>
        <taxon>Gunneridae</taxon>
        <taxon>Pentapetalae</taxon>
        <taxon>rosids</taxon>
        <taxon>fabids</taxon>
        <taxon>Fabales</taxon>
        <taxon>Fabaceae</taxon>
        <taxon>Papilionoideae</taxon>
        <taxon>50 kb inversion clade</taxon>
        <taxon>NPAAA clade</taxon>
        <taxon>indigoferoid/millettioid clade</taxon>
        <taxon>Phaseoleae</taxon>
        <taxon>Psophocarpus</taxon>
    </lineage>
</organism>
<accession>A0AAN9SYQ0</accession>
<comment type="caution">
    <text evidence="1">The sequence shown here is derived from an EMBL/GenBank/DDBJ whole genome shotgun (WGS) entry which is preliminary data.</text>
</comment>
<evidence type="ECO:0000313" key="2">
    <source>
        <dbReference type="Proteomes" id="UP001386955"/>
    </source>
</evidence>
<keyword evidence="2" id="KW-1185">Reference proteome</keyword>
<gene>
    <name evidence="1" type="ORF">VNO78_13222</name>
</gene>